<evidence type="ECO:0000256" key="4">
    <source>
        <dbReference type="ARBA" id="ARBA00023163"/>
    </source>
</evidence>
<dbReference type="InterPro" id="IPR058163">
    <property type="entry name" value="LysR-type_TF_proteobact-type"/>
</dbReference>
<dbReference type="Proteomes" id="UP000054683">
    <property type="component" value="Unassembled WGS sequence"/>
</dbReference>
<dbReference type="GO" id="GO:0003700">
    <property type="term" value="F:DNA-binding transcription factor activity"/>
    <property type="evidence" value="ECO:0007669"/>
    <property type="project" value="InterPro"/>
</dbReference>
<reference evidence="6 7" key="1">
    <citation type="submission" date="2016-01" db="EMBL/GenBank/DDBJ databases">
        <authorList>
            <person name="Oliw E.H."/>
        </authorList>
    </citation>
    <scope>NUCLEOTIDE SEQUENCE [LARGE SCALE GENOMIC DNA]</scope>
    <source>
        <strain evidence="6">LMG 27134</strain>
    </source>
</reference>
<keyword evidence="2" id="KW-0805">Transcription regulation</keyword>
<dbReference type="Pfam" id="PF03466">
    <property type="entry name" value="LysR_substrate"/>
    <property type="match status" value="1"/>
</dbReference>
<evidence type="ECO:0000313" key="7">
    <source>
        <dbReference type="Proteomes" id="UP000054683"/>
    </source>
</evidence>
<evidence type="ECO:0000256" key="2">
    <source>
        <dbReference type="ARBA" id="ARBA00023015"/>
    </source>
</evidence>
<dbReference type="InterPro" id="IPR000847">
    <property type="entry name" value="LysR_HTH_N"/>
</dbReference>
<dbReference type="SUPFAM" id="SSF53850">
    <property type="entry name" value="Periplasmic binding protein-like II"/>
    <property type="match status" value="1"/>
</dbReference>
<evidence type="ECO:0000256" key="3">
    <source>
        <dbReference type="ARBA" id="ARBA00023125"/>
    </source>
</evidence>
<dbReference type="PROSITE" id="PS50931">
    <property type="entry name" value="HTH_LYSR"/>
    <property type="match status" value="1"/>
</dbReference>
<evidence type="ECO:0000259" key="5">
    <source>
        <dbReference type="PROSITE" id="PS50931"/>
    </source>
</evidence>
<evidence type="ECO:0000256" key="1">
    <source>
        <dbReference type="ARBA" id="ARBA00009437"/>
    </source>
</evidence>
<feature type="domain" description="HTH lysR-type" evidence="5">
    <location>
        <begin position="5"/>
        <end position="62"/>
    </location>
</feature>
<dbReference type="Pfam" id="PF00126">
    <property type="entry name" value="HTH_1"/>
    <property type="match status" value="1"/>
</dbReference>
<dbReference type="PRINTS" id="PR00039">
    <property type="entry name" value="HTHLYSR"/>
</dbReference>
<dbReference type="AlphaFoldDB" id="A0A158H351"/>
<dbReference type="SUPFAM" id="SSF46785">
    <property type="entry name" value="Winged helix' DNA-binding domain"/>
    <property type="match status" value="1"/>
</dbReference>
<dbReference type="PANTHER" id="PTHR30537:SF74">
    <property type="entry name" value="HTH-TYPE TRANSCRIPTIONAL REGULATOR TRPI"/>
    <property type="match status" value="1"/>
</dbReference>
<dbReference type="GO" id="GO:0043565">
    <property type="term" value="F:sequence-specific DNA binding"/>
    <property type="evidence" value="ECO:0007669"/>
    <property type="project" value="TreeGrafter"/>
</dbReference>
<dbReference type="EMBL" id="FCOK02000024">
    <property type="protein sequence ID" value="SAL38755.1"/>
    <property type="molecule type" value="Genomic_DNA"/>
</dbReference>
<dbReference type="GO" id="GO:0006351">
    <property type="term" value="P:DNA-templated transcription"/>
    <property type="evidence" value="ECO:0007669"/>
    <property type="project" value="TreeGrafter"/>
</dbReference>
<protein>
    <submittedName>
        <fullName evidence="6">LysR family transcriptional regulator</fullName>
    </submittedName>
</protein>
<dbReference type="InterPro" id="IPR036390">
    <property type="entry name" value="WH_DNA-bd_sf"/>
</dbReference>
<proteinExistence type="inferred from homology"/>
<dbReference type="OrthoDB" id="8683153at2"/>
<keyword evidence="3" id="KW-0238">DNA-binding</keyword>
<evidence type="ECO:0000313" key="6">
    <source>
        <dbReference type="EMBL" id="SAL38755.1"/>
    </source>
</evidence>
<name>A0A158H351_9BURK</name>
<keyword evidence="4" id="KW-0804">Transcription</keyword>
<dbReference type="Gene3D" id="1.10.10.10">
    <property type="entry name" value="Winged helix-like DNA-binding domain superfamily/Winged helix DNA-binding domain"/>
    <property type="match status" value="1"/>
</dbReference>
<dbReference type="InterPro" id="IPR036388">
    <property type="entry name" value="WH-like_DNA-bd_sf"/>
</dbReference>
<dbReference type="CDD" id="cd08432">
    <property type="entry name" value="PBP2_GcdR_TrpI_HvrB_AmpR_like"/>
    <property type="match status" value="1"/>
</dbReference>
<gene>
    <name evidence="6" type="ORF">AWB69_03809</name>
</gene>
<dbReference type="PANTHER" id="PTHR30537">
    <property type="entry name" value="HTH-TYPE TRANSCRIPTIONAL REGULATOR"/>
    <property type="match status" value="1"/>
</dbReference>
<dbReference type="RefSeq" id="WP_062087297.1">
    <property type="nucleotide sequence ID" value="NZ_FCOK02000024.1"/>
</dbReference>
<comment type="similarity">
    <text evidence="1">Belongs to the LysR transcriptional regulatory family.</text>
</comment>
<organism evidence="6 7">
    <name type="scientific">Caballeronia udeis</name>
    <dbReference type="NCBI Taxonomy" id="1232866"/>
    <lineage>
        <taxon>Bacteria</taxon>
        <taxon>Pseudomonadati</taxon>
        <taxon>Pseudomonadota</taxon>
        <taxon>Betaproteobacteria</taxon>
        <taxon>Burkholderiales</taxon>
        <taxon>Burkholderiaceae</taxon>
        <taxon>Caballeronia</taxon>
    </lineage>
</organism>
<sequence length="303" mass="33245">MNVSPPLNALRAFEAAMRLNSFSRAADELSVTPGAVAQQIRHLEEWLGVALFTRHIRRIQPTADGIAYAASVLPPLRDIVRTSVGLRERHSQGVRVTMPPGFAAKWFAPRMARFLTRYPSVALHVSSSTALATFESEPFDLAIRHFDGKAPGLETRLLCADASHVYCSPEYAQRLVLQRPTDLTRATLLRDTFHPHWDAWLTTFAGLDHAHIAAIASIHVDQTLLAVEAAVHGQGVLITSALLVEAEIAAGTLIEPFDAHLPLEKAFYIVHAGGAELREPVRLFKDWLLAEADAQPPQGRVGL</sequence>
<dbReference type="InterPro" id="IPR005119">
    <property type="entry name" value="LysR_subst-bd"/>
</dbReference>
<dbReference type="Gene3D" id="3.40.190.10">
    <property type="entry name" value="Periplasmic binding protein-like II"/>
    <property type="match status" value="2"/>
</dbReference>
<accession>A0A158H351</accession>